<dbReference type="InterPro" id="IPR055378">
    <property type="entry name" value="GH3_C"/>
</dbReference>
<dbReference type="Pfam" id="PF03321">
    <property type="entry name" value="GH3"/>
    <property type="match status" value="1"/>
</dbReference>
<name>A0ABP0R3K2_9DINO</name>
<evidence type="ECO:0000259" key="1">
    <source>
        <dbReference type="PROSITE" id="PS50042"/>
    </source>
</evidence>
<evidence type="ECO:0000313" key="2">
    <source>
        <dbReference type="EMBL" id="CAK9093776.1"/>
    </source>
</evidence>
<proteinExistence type="predicted"/>
<dbReference type="Pfam" id="PF23571">
    <property type="entry name" value="GH3_M"/>
    <property type="match status" value="1"/>
</dbReference>
<reference evidence="2 3" key="1">
    <citation type="submission" date="2024-02" db="EMBL/GenBank/DDBJ databases">
        <authorList>
            <person name="Chen Y."/>
            <person name="Shah S."/>
            <person name="Dougan E. K."/>
            <person name="Thang M."/>
            <person name="Chan C."/>
        </authorList>
    </citation>
    <scope>NUCLEOTIDE SEQUENCE [LARGE SCALE GENOMIC DNA]</scope>
</reference>
<dbReference type="InterPro" id="IPR000595">
    <property type="entry name" value="cNMP-bd_dom"/>
</dbReference>
<sequence>MLHNIAYVLGVGVRRRLRRQLNQFLKLTDDCQATQSATLHRLLRLNSDADFSRIHRLDLVDTAREYRAAVPLQDYASLAPFVERLKRGDSSALLGPSNPLLMFALTSGTTSDTKYIPVTAPFLADYRRGWQCWGIAAFDAHPRLKRLKVFQLTSDYDRCRTVAGIPCGNISGLAQHVQNSLVRALYSVPEATRKISDASARYYVALRYGVADPAIGLCTTANPSTLLYLARLMQHESERLIRDLRNGTATPPEADALQGLESPLRLRRHKARARQLDKIAEREGKLTPRHVWPNLQLLSVWTGGSAAAYLPELREEYGPIPIRDHGLSASEGRMTIPLEDEANDGILDIQSHYFEFIHEAEVDAPHPRVYEAHELEQGERYFIILTTASGFYRYNISDVVECTGFQGTTPRLAFLHKGAHISSVTGEKLSESQVVAAVGNMQQALSRSLGPFALTPVWGDPPRYRLLFETSEEDFTHEQMLRLAESVDQELQSLNSEYSDKRSSQRLGRIEPHVVPAGSWARFAADRQTGVGGSAEQYKHPFLVPRLEFAEEFVRTYGRASEEISVRTDAAVTNLPIELDSCVVLKGLTESELDAFFRLAKYEDFDAGAEILTEGQTYQGLWLLLNGSCEVCKKGNGSSANRLAVIEAGGIFGEMSFLEDAPHSASVVALSDAKTVRLMRDDFETLAESMPSAAHKLSINIIRVLSQRLRQMDDWTCELVEEDCDHKRHQEWKEFRARLYSDLEL</sequence>
<dbReference type="Pfam" id="PF23572">
    <property type="entry name" value="GH3_C"/>
    <property type="match status" value="1"/>
</dbReference>
<protein>
    <submittedName>
        <fullName evidence="2">Jasmonoyl--L-amino acid synthetase JAR1 (Jasmonate-amino acid synthetase JAR1) (Jasmonic acid-amido synthetase JAR1) (Protein FAR-RED INSENSITIVE 219) (Protein JASMONATE RESISTANT 1)</fullName>
    </submittedName>
</protein>
<dbReference type="Proteomes" id="UP001642464">
    <property type="component" value="Unassembled WGS sequence"/>
</dbReference>
<dbReference type="EMBL" id="CAXAMM010040519">
    <property type="protein sequence ID" value="CAK9093776.1"/>
    <property type="molecule type" value="Genomic_DNA"/>
</dbReference>
<organism evidence="2 3">
    <name type="scientific">Durusdinium trenchii</name>
    <dbReference type="NCBI Taxonomy" id="1381693"/>
    <lineage>
        <taxon>Eukaryota</taxon>
        <taxon>Sar</taxon>
        <taxon>Alveolata</taxon>
        <taxon>Dinophyceae</taxon>
        <taxon>Suessiales</taxon>
        <taxon>Symbiodiniaceae</taxon>
        <taxon>Durusdinium</taxon>
    </lineage>
</organism>
<dbReference type="PROSITE" id="PS50042">
    <property type="entry name" value="CNMP_BINDING_3"/>
    <property type="match status" value="1"/>
</dbReference>
<dbReference type="PANTHER" id="PTHR31901:SF9">
    <property type="entry name" value="GH3 DOMAIN-CONTAINING PROTEIN"/>
    <property type="match status" value="1"/>
</dbReference>
<dbReference type="CDD" id="cd00038">
    <property type="entry name" value="CAP_ED"/>
    <property type="match status" value="1"/>
</dbReference>
<dbReference type="InterPro" id="IPR014710">
    <property type="entry name" value="RmlC-like_jellyroll"/>
</dbReference>
<dbReference type="SMART" id="SM00100">
    <property type="entry name" value="cNMP"/>
    <property type="match status" value="1"/>
</dbReference>
<gene>
    <name evidence="2" type="ORF">SCF082_LOCUS44105</name>
</gene>
<dbReference type="InterPro" id="IPR018490">
    <property type="entry name" value="cNMP-bd_dom_sf"/>
</dbReference>
<keyword evidence="3" id="KW-1185">Reference proteome</keyword>
<dbReference type="SUPFAM" id="SSF51206">
    <property type="entry name" value="cAMP-binding domain-like"/>
    <property type="match status" value="1"/>
</dbReference>
<dbReference type="InterPro" id="IPR055377">
    <property type="entry name" value="GH3_M"/>
</dbReference>
<evidence type="ECO:0000313" key="3">
    <source>
        <dbReference type="Proteomes" id="UP001642464"/>
    </source>
</evidence>
<dbReference type="PANTHER" id="PTHR31901">
    <property type="entry name" value="GH3 DOMAIN-CONTAINING PROTEIN"/>
    <property type="match status" value="1"/>
</dbReference>
<dbReference type="InterPro" id="IPR004993">
    <property type="entry name" value="GH3"/>
</dbReference>
<feature type="domain" description="Cyclic nucleotide-binding" evidence="1">
    <location>
        <begin position="584"/>
        <end position="686"/>
    </location>
</feature>
<accession>A0ABP0R3K2</accession>
<dbReference type="Gene3D" id="2.60.120.10">
    <property type="entry name" value="Jelly Rolls"/>
    <property type="match status" value="1"/>
</dbReference>
<dbReference type="Pfam" id="PF00027">
    <property type="entry name" value="cNMP_binding"/>
    <property type="match status" value="1"/>
</dbReference>
<comment type="caution">
    <text evidence="2">The sequence shown here is derived from an EMBL/GenBank/DDBJ whole genome shotgun (WGS) entry which is preliminary data.</text>
</comment>